<proteinExistence type="inferred from homology"/>
<evidence type="ECO:0000256" key="5">
    <source>
        <dbReference type="SAM" id="Coils"/>
    </source>
</evidence>
<reference evidence="6" key="2">
    <citation type="journal article" date="2021" name="Microbiol. Resour. Announc.">
        <title>Complete Genome Sequence of Polycladomyces abyssicola JIR-001T, Isolated from Hemipelagic Sediment in Deep Seawater.</title>
        <authorList>
            <person name="Tsubouchi T."/>
            <person name="Kaneko Y."/>
        </authorList>
    </citation>
    <scope>NUCLEOTIDE SEQUENCE</scope>
    <source>
        <strain evidence="6">JIR-001</strain>
    </source>
</reference>
<keyword evidence="5" id="KW-0175">Coiled coil</keyword>
<dbReference type="EMBL" id="AP024601">
    <property type="protein sequence ID" value="BCU81506.1"/>
    <property type="molecule type" value="Genomic_DNA"/>
</dbReference>
<evidence type="ECO:0000313" key="7">
    <source>
        <dbReference type="Proteomes" id="UP000677436"/>
    </source>
</evidence>
<evidence type="ECO:0000256" key="3">
    <source>
        <dbReference type="ARBA" id="ARBA00022737"/>
    </source>
</evidence>
<evidence type="ECO:0000313" key="6">
    <source>
        <dbReference type="EMBL" id="BCU81506.1"/>
    </source>
</evidence>
<comment type="similarity">
    <text evidence="1">Belongs to the gamma-type SASP family.</text>
</comment>
<name>A0A8D5UDP7_9BACL</name>
<accession>A0A8D5UDP7</accession>
<dbReference type="NCBIfam" id="TIGR01442">
    <property type="entry name" value="SASP_gamma"/>
    <property type="match status" value="1"/>
</dbReference>
<reference evidence="6" key="1">
    <citation type="journal article" date="2013" name="Int. J. Syst. Evol. Microbiol.">
        <title>Polycladomyces abyssicola gen. nov., sp. nov., a thermophilic filamentous bacterium isolated from hemipelagic sediment.</title>
        <authorList>
            <person name="Tsubouchi T."/>
            <person name="Shimane Y."/>
            <person name="Mori K."/>
            <person name="Usui K."/>
            <person name="Hiraki T."/>
            <person name="Tame A."/>
            <person name="Uematsu K."/>
            <person name="Maruyama T."/>
            <person name="Hatada Y."/>
        </authorList>
    </citation>
    <scope>NUCLEOTIDE SEQUENCE</scope>
    <source>
        <strain evidence="6">JIR-001</strain>
    </source>
</reference>
<feature type="coiled-coil region" evidence="5">
    <location>
        <begin position="6"/>
        <end position="71"/>
    </location>
</feature>
<dbReference type="AlphaFoldDB" id="A0A8D5UDP7"/>
<protein>
    <recommendedName>
        <fullName evidence="2">Small, acid-soluble spore protein gamma-type</fullName>
    </recommendedName>
</protein>
<keyword evidence="7" id="KW-1185">Reference proteome</keyword>
<dbReference type="KEGG" id="pabs:JIR001_12890"/>
<dbReference type="InterPro" id="IPR006341">
    <property type="entry name" value="Spore_gamma"/>
</dbReference>
<keyword evidence="4" id="KW-0749">Sporulation</keyword>
<dbReference type="RefSeq" id="WP_246512224.1">
    <property type="nucleotide sequence ID" value="NZ_AP024601.1"/>
</dbReference>
<evidence type="ECO:0000256" key="1">
    <source>
        <dbReference type="ARBA" id="ARBA00006710"/>
    </source>
</evidence>
<dbReference type="GO" id="GO:0030435">
    <property type="term" value="P:sporulation resulting in formation of a cellular spore"/>
    <property type="evidence" value="ECO:0007669"/>
    <property type="project" value="UniProtKB-KW"/>
</dbReference>
<organism evidence="6 7">
    <name type="scientific">Polycladomyces abyssicola</name>
    <dbReference type="NCBI Taxonomy" id="1125966"/>
    <lineage>
        <taxon>Bacteria</taxon>
        <taxon>Bacillati</taxon>
        <taxon>Bacillota</taxon>
        <taxon>Bacilli</taxon>
        <taxon>Bacillales</taxon>
        <taxon>Thermoactinomycetaceae</taxon>
        <taxon>Polycladomyces</taxon>
    </lineage>
</organism>
<sequence length="117" mass="13147">MPYRRIDIAAQQAQQALQQIRQIAQQLEQTELQNASQFQQGSTVNNFDQREQNAAQQLNQIQQIVQQLQSSLGASQAIQGYGLTGSAPQNFGTEFASETNVQEVRRQNQQSANNKQQ</sequence>
<keyword evidence="3" id="KW-0677">Repeat</keyword>
<evidence type="ECO:0000256" key="4">
    <source>
        <dbReference type="ARBA" id="ARBA00022969"/>
    </source>
</evidence>
<gene>
    <name evidence="6" type="ORF">JIR001_12890</name>
</gene>
<dbReference type="Proteomes" id="UP000677436">
    <property type="component" value="Chromosome"/>
</dbReference>
<evidence type="ECO:0000256" key="2">
    <source>
        <dbReference type="ARBA" id="ARBA00014721"/>
    </source>
</evidence>